<reference evidence="2 3" key="1">
    <citation type="submission" date="2020-04" db="EMBL/GenBank/DDBJ databases">
        <authorList>
            <person name="Hitch T.C.A."/>
            <person name="Wylensek D."/>
            <person name="Clavel T."/>
        </authorList>
    </citation>
    <scope>NUCLEOTIDE SEQUENCE [LARGE SCALE GENOMIC DNA]</scope>
    <source>
        <strain evidence="2 3">WB01_D5_05</strain>
    </source>
</reference>
<protein>
    <submittedName>
        <fullName evidence="2">Nitroreductase</fullName>
    </submittedName>
</protein>
<proteinExistence type="predicted"/>
<gene>
    <name evidence="2" type="ORF">HF838_11650</name>
</gene>
<keyword evidence="1" id="KW-0472">Membrane</keyword>
<sequence length="165" mass="19112">MMLDISRIIFEGTILSFVFLAILLVSLYYNPRIWLLDYPKDIQKVAEARTKKENRQFYVIGTIIMSLIAVPFITSIYFEGNEITFLKAFLHLYIVFFMVSLADLIILDWLIFCLITPNFIIIPGTKGAKGYKDYLFHFIGFLKGAVMYGIFSLFLAGLRIVVTYF</sequence>
<dbReference type="AlphaFoldDB" id="A0A848CYK6"/>
<evidence type="ECO:0000313" key="2">
    <source>
        <dbReference type="EMBL" id="NME98917.1"/>
    </source>
</evidence>
<dbReference type="Proteomes" id="UP000561326">
    <property type="component" value="Unassembled WGS sequence"/>
</dbReference>
<feature type="transmembrane region" description="Helical" evidence="1">
    <location>
        <begin position="57"/>
        <end position="78"/>
    </location>
</feature>
<feature type="transmembrane region" description="Helical" evidence="1">
    <location>
        <begin position="12"/>
        <end position="30"/>
    </location>
</feature>
<evidence type="ECO:0000313" key="3">
    <source>
        <dbReference type="Proteomes" id="UP000561326"/>
    </source>
</evidence>
<evidence type="ECO:0000256" key="1">
    <source>
        <dbReference type="SAM" id="Phobius"/>
    </source>
</evidence>
<dbReference type="RefSeq" id="WP_168975306.1">
    <property type="nucleotide sequence ID" value="NZ_JABAGO010000020.1"/>
</dbReference>
<name>A0A848CYK6_ANEAE</name>
<keyword evidence="1" id="KW-0812">Transmembrane</keyword>
<keyword evidence="1" id="KW-1133">Transmembrane helix</keyword>
<organism evidence="2 3">
    <name type="scientific">Aneurinibacillus aneurinilyticus</name>
    <name type="common">Bacillus aneurinolyticus</name>
    <dbReference type="NCBI Taxonomy" id="1391"/>
    <lineage>
        <taxon>Bacteria</taxon>
        <taxon>Bacillati</taxon>
        <taxon>Bacillota</taxon>
        <taxon>Bacilli</taxon>
        <taxon>Bacillales</taxon>
        <taxon>Paenibacillaceae</taxon>
        <taxon>Aneurinibacillus group</taxon>
        <taxon>Aneurinibacillus</taxon>
    </lineage>
</organism>
<feature type="transmembrane region" description="Helical" evidence="1">
    <location>
        <begin position="134"/>
        <end position="162"/>
    </location>
</feature>
<feature type="transmembrane region" description="Helical" evidence="1">
    <location>
        <begin position="90"/>
        <end position="122"/>
    </location>
</feature>
<dbReference type="EMBL" id="JABAGO010000020">
    <property type="protein sequence ID" value="NME98917.1"/>
    <property type="molecule type" value="Genomic_DNA"/>
</dbReference>
<comment type="caution">
    <text evidence="2">The sequence shown here is derived from an EMBL/GenBank/DDBJ whole genome shotgun (WGS) entry which is preliminary data.</text>
</comment>
<accession>A0A848CYK6</accession>